<sequence length="159" mass="17239">MAGGHSRPRAERSSAPARTRLSQARGGISLLVHRSSIAPLVRRSTTATLVLNVNCPTYRAVVAHPRLPQLVFQGYPPVFARRVRALTDLFPSSCARNSSPSYWPPSGDIVEMGCPRSSQAVGADLSQVRTREHRCGFPGDPEHEGAGFVDNDELIAVRP</sequence>
<dbReference type="Proteomes" id="UP000292957">
    <property type="component" value="Unassembled WGS sequence"/>
</dbReference>
<protein>
    <submittedName>
        <fullName evidence="2">Uncharacterized protein</fullName>
    </submittedName>
</protein>
<organism evidence="2">
    <name type="scientific">Dichomitus squalens</name>
    <dbReference type="NCBI Taxonomy" id="114155"/>
    <lineage>
        <taxon>Eukaryota</taxon>
        <taxon>Fungi</taxon>
        <taxon>Dikarya</taxon>
        <taxon>Basidiomycota</taxon>
        <taxon>Agaricomycotina</taxon>
        <taxon>Agaricomycetes</taxon>
        <taxon>Polyporales</taxon>
        <taxon>Polyporaceae</taxon>
        <taxon>Dichomitus</taxon>
    </lineage>
</organism>
<evidence type="ECO:0000313" key="2">
    <source>
        <dbReference type="EMBL" id="TBU26710.1"/>
    </source>
</evidence>
<reference evidence="2" key="1">
    <citation type="submission" date="2019-01" db="EMBL/GenBank/DDBJ databases">
        <title>Draft genome sequences of three monokaryotic isolates of the white-rot basidiomycete fungus Dichomitus squalens.</title>
        <authorList>
            <consortium name="DOE Joint Genome Institute"/>
            <person name="Lopez S.C."/>
            <person name="Andreopoulos B."/>
            <person name="Pangilinan J."/>
            <person name="Lipzen A."/>
            <person name="Riley R."/>
            <person name="Ahrendt S."/>
            <person name="Ng V."/>
            <person name="Barry K."/>
            <person name="Daum C."/>
            <person name="Grigoriev I.V."/>
            <person name="Hilden K.S."/>
            <person name="Makela M.R."/>
            <person name="de Vries R.P."/>
        </authorList>
    </citation>
    <scope>NUCLEOTIDE SEQUENCE [LARGE SCALE GENOMIC DNA]</scope>
    <source>
        <strain evidence="2">OM18370.1</strain>
    </source>
</reference>
<gene>
    <name evidence="2" type="ORF">BD311DRAFT_762028</name>
</gene>
<evidence type="ECO:0000256" key="1">
    <source>
        <dbReference type="SAM" id="MobiDB-lite"/>
    </source>
</evidence>
<proteinExistence type="predicted"/>
<accession>A0A4Q9MGX2</accession>
<dbReference type="AlphaFoldDB" id="A0A4Q9MGX2"/>
<dbReference type="EMBL" id="ML143442">
    <property type="protein sequence ID" value="TBU26710.1"/>
    <property type="molecule type" value="Genomic_DNA"/>
</dbReference>
<name>A0A4Q9MGX2_9APHY</name>
<feature type="region of interest" description="Disordered" evidence="1">
    <location>
        <begin position="1"/>
        <end position="20"/>
    </location>
</feature>